<dbReference type="HOGENOM" id="CLU_2264063_0_0_1"/>
<evidence type="ECO:0000313" key="1">
    <source>
        <dbReference type="EMBL" id="KIK61350.1"/>
    </source>
</evidence>
<organism evidence="1 2">
    <name type="scientific">Collybiopsis luxurians FD-317 M1</name>
    <dbReference type="NCBI Taxonomy" id="944289"/>
    <lineage>
        <taxon>Eukaryota</taxon>
        <taxon>Fungi</taxon>
        <taxon>Dikarya</taxon>
        <taxon>Basidiomycota</taxon>
        <taxon>Agaricomycotina</taxon>
        <taxon>Agaricomycetes</taxon>
        <taxon>Agaricomycetidae</taxon>
        <taxon>Agaricales</taxon>
        <taxon>Marasmiineae</taxon>
        <taxon>Omphalotaceae</taxon>
        <taxon>Collybiopsis</taxon>
        <taxon>Collybiopsis luxurians</taxon>
    </lineage>
</organism>
<accession>A0A0D0BC99</accession>
<dbReference type="AlphaFoldDB" id="A0A0D0BC99"/>
<reference evidence="1 2" key="1">
    <citation type="submission" date="2014-04" db="EMBL/GenBank/DDBJ databases">
        <title>Evolutionary Origins and Diversification of the Mycorrhizal Mutualists.</title>
        <authorList>
            <consortium name="DOE Joint Genome Institute"/>
            <consortium name="Mycorrhizal Genomics Consortium"/>
            <person name="Kohler A."/>
            <person name="Kuo A."/>
            <person name="Nagy L.G."/>
            <person name="Floudas D."/>
            <person name="Copeland A."/>
            <person name="Barry K.W."/>
            <person name="Cichocki N."/>
            <person name="Veneault-Fourrey C."/>
            <person name="LaButti K."/>
            <person name="Lindquist E.A."/>
            <person name="Lipzen A."/>
            <person name="Lundell T."/>
            <person name="Morin E."/>
            <person name="Murat C."/>
            <person name="Riley R."/>
            <person name="Ohm R."/>
            <person name="Sun H."/>
            <person name="Tunlid A."/>
            <person name="Henrissat B."/>
            <person name="Grigoriev I.V."/>
            <person name="Hibbett D.S."/>
            <person name="Martin F."/>
        </authorList>
    </citation>
    <scope>NUCLEOTIDE SEQUENCE [LARGE SCALE GENOMIC DNA]</scope>
    <source>
        <strain evidence="1 2">FD-317 M1</strain>
    </source>
</reference>
<keyword evidence="2" id="KW-1185">Reference proteome</keyword>
<dbReference type="Proteomes" id="UP000053593">
    <property type="component" value="Unassembled WGS sequence"/>
</dbReference>
<gene>
    <name evidence="1" type="ORF">GYMLUDRAFT_243531</name>
</gene>
<name>A0A0D0BC99_9AGAR</name>
<evidence type="ECO:0000313" key="2">
    <source>
        <dbReference type="Proteomes" id="UP000053593"/>
    </source>
</evidence>
<sequence>MVPEVEGDFLFNNILPPPPEGVEMGKVMEELKKGNAISDQGRTEFAMDPKKEGRHEDLVFTQLEPIFKAVVRAVKTVSPSFNQQFALLVKPKTAPKIRTSIQH</sequence>
<protein>
    <submittedName>
        <fullName evidence="1">Uncharacterized protein</fullName>
    </submittedName>
</protein>
<proteinExistence type="predicted"/>
<dbReference type="EMBL" id="KN834771">
    <property type="protein sequence ID" value="KIK61350.1"/>
    <property type="molecule type" value="Genomic_DNA"/>
</dbReference>